<sequence>MSHQGNYSCSRRRRSCQRNSTRLPQNIEEPIFTHLLSPFEYAAPPPPRRGLSANPPQKQNEPEVDDGIRVIIRPLVKSANQRRSEGAASSSEASPNSAQPNTN</sequence>
<evidence type="ECO:0000313" key="3">
    <source>
        <dbReference type="Proteomes" id="UP001651158"/>
    </source>
</evidence>
<feature type="region of interest" description="Disordered" evidence="1">
    <location>
        <begin position="1"/>
        <end position="103"/>
    </location>
</feature>
<proteinExistence type="predicted"/>
<protein>
    <submittedName>
        <fullName evidence="2">Uncharacterized protein</fullName>
    </submittedName>
</protein>
<keyword evidence="3" id="KW-1185">Reference proteome</keyword>
<evidence type="ECO:0000256" key="1">
    <source>
        <dbReference type="SAM" id="MobiDB-lite"/>
    </source>
</evidence>
<gene>
    <name evidence="2" type="ORF">TcWFU_000638</name>
</gene>
<accession>A0ABR4QF74</accession>
<comment type="caution">
    <text evidence="2">The sequence shown here is derived from an EMBL/GenBank/DDBJ whole genome shotgun (WGS) entry which is preliminary data.</text>
</comment>
<dbReference type="Proteomes" id="UP001651158">
    <property type="component" value="Unassembled WGS sequence"/>
</dbReference>
<organism evidence="2 3">
    <name type="scientific">Taenia crassiceps</name>
    <dbReference type="NCBI Taxonomy" id="6207"/>
    <lineage>
        <taxon>Eukaryota</taxon>
        <taxon>Metazoa</taxon>
        <taxon>Spiralia</taxon>
        <taxon>Lophotrochozoa</taxon>
        <taxon>Platyhelminthes</taxon>
        <taxon>Cestoda</taxon>
        <taxon>Eucestoda</taxon>
        <taxon>Cyclophyllidea</taxon>
        <taxon>Taeniidae</taxon>
        <taxon>Taenia</taxon>
    </lineage>
</organism>
<reference evidence="2 3" key="1">
    <citation type="journal article" date="2022" name="Front. Cell. Infect. Microbiol.">
        <title>The Genomes of Two Strains of Taenia crassiceps the Animal Model for the Study of Human Cysticercosis.</title>
        <authorList>
            <person name="Bobes R.J."/>
            <person name="Estrada K."/>
            <person name="Rios-Valencia D.G."/>
            <person name="Calderon-Gallegos A."/>
            <person name="de la Torre P."/>
            <person name="Carrero J.C."/>
            <person name="Sanchez-Flores A."/>
            <person name="Laclette J.P."/>
        </authorList>
    </citation>
    <scope>NUCLEOTIDE SEQUENCE [LARGE SCALE GENOMIC DNA]</scope>
    <source>
        <strain evidence="2">WFUcys</strain>
    </source>
</reference>
<feature type="compositionally biased region" description="Low complexity" evidence="1">
    <location>
        <begin position="86"/>
        <end position="103"/>
    </location>
</feature>
<evidence type="ECO:0000313" key="2">
    <source>
        <dbReference type="EMBL" id="KAL5108374.1"/>
    </source>
</evidence>
<name>A0ABR4QF74_9CEST</name>
<dbReference type="EMBL" id="JAKROA010000003">
    <property type="protein sequence ID" value="KAL5108374.1"/>
    <property type="molecule type" value="Genomic_DNA"/>
</dbReference>